<dbReference type="Gene3D" id="3.30.1330.40">
    <property type="entry name" value="RutC-like"/>
    <property type="match status" value="1"/>
</dbReference>
<dbReference type="PROSITE" id="PS01094">
    <property type="entry name" value="UPF0076"/>
    <property type="match status" value="1"/>
</dbReference>
<dbReference type="CDD" id="cd00448">
    <property type="entry name" value="YjgF_YER057c_UK114_family"/>
    <property type="match status" value="1"/>
</dbReference>
<dbReference type="Pfam" id="PF01042">
    <property type="entry name" value="Ribonuc_L-PSP"/>
    <property type="match status" value="1"/>
</dbReference>
<sequence length="68" mass="7359">MGEILKAAGANYSSVVKTTIMLADIEDFKLVNEIYARYFPPPSPARSTFQAAALPLNAKIEIECIAAL</sequence>
<dbReference type="PANTHER" id="PTHR11803:SF39">
    <property type="entry name" value="2-IMINOBUTANOATE_2-IMINOPROPANOATE DEAMINASE"/>
    <property type="match status" value="1"/>
</dbReference>
<gene>
    <name evidence="2" type="ORF">Sjap_025240</name>
</gene>
<dbReference type="EMBL" id="JBBNAE010000011">
    <property type="protein sequence ID" value="KAK9084829.1"/>
    <property type="molecule type" value="Genomic_DNA"/>
</dbReference>
<dbReference type="InterPro" id="IPR019897">
    <property type="entry name" value="RidA_CS"/>
</dbReference>
<dbReference type="InterPro" id="IPR006175">
    <property type="entry name" value="YjgF/YER057c/UK114"/>
</dbReference>
<evidence type="ECO:0000313" key="3">
    <source>
        <dbReference type="Proteomes" id="UP001417504"/>
    </source>
</evidence>
<accession>A0AAP0E1B9</accession>
<dbReference type="PANTHER" id="PTHR11803">
    <property type="entry name" value="2-IMINOBUTANOATE/2-IMINOPROPANOATE DEAMINASE RIDA"/>
    <property type="match status" value="1"/>
</dbReference>
<comment type="caution">
    <text evidence="2">The sequence shown here is derived from an EMBL/GenBank/DDBJ whole genome shotgun (WGS) entry which is preliminary data.</text>
</comment>
<dbReference type="SUPFAM" id="SSF55298">
    <property type="entry name" value="YjgF-like"/>
    <property type="match status" value="1"/>
</dbReference>
<reference evidence="2 3" key="1">
    <citation type="submission" date="2024-01" db="EMBL/GenBank/DDBJ databases">
        <title>Genome assemblies of Stephania.</title>
        <authorList>
            <person name="Yang L."/>
        </authorList>
    </citation>
    <scope>NUCLEOTIDE SEQUENCE [LARGE SCALE GENOMIC DNA]</scope>
    <source>
        <strain evidence="2">QJT</strain>
        <tissue evidence="2">Leaf</tissue>
    </source>
</reference>
<dbReference type="GO" id="GO:0005739">
    <property type="term" value="C:mitochondrion"/>
    <property type="evidence" value="ECO:0007669"/>
    <property type="project" value="TreeGrafter"/>
</dbReference>
<evidence type="ECO:0000256" key="1">
    <source>
        <dbReference type="ARBA" id="ARBA00010552"/>
    </source>
</evidence>
<dbReference type="GO" id="GO:0005829">
    <property type="term" value="C:cytosol"/>
    <property type="evidence" value="ECO:0007669"/>
    <property type="project" value="TreeGrafter"/>
</dbReference>
<dbReference type="InterPro" id="IPR035959">
    <property type="entry name" value="RutC-like_sf"/>
</dbReference>
<organism evidence="2 3">
    <name type="scientific">Stephania japonica</name>
    <dbReference type="NCBI Taxonomy" id="461633"/>
    <lineage>
        <taxon>Eukaryota</taxon>
        <taxon>Viridiplantae</taxon>
        <taxon>Streptophyta</taxon>
        <taxon>Embryophyta</taxon>
        <taxon>Tracheophyta</taxon>
        <taxon>Spermatophyta</taxon>
        <taxon>Magnoliopsida</taxon>
        <taxon>Ranunculales</taxon>
        <taxon>Menispermaceae</taxon>
        <taxon>Menispermoideae</taxon>
        <taxon>Cissampelideae</taxon>
        <taxon>Stephania</taxon>
    </lineage>
</organism>
<proteinExistence type="inferred from homology"/>
<name>A0AAP0E1B9_9MAGN</name>
<keyword evidence="3" id="KW-1185">Reference proteome</keyword>
<dbReference type="Proteomes" id="UP001417504">
    <property type="component" value="Unassembled WGS sequence"/>
</dbReference>
<evidence type="ECO:0000313" key="2">
    <source>
        <dbReference type="EMBL" id="KAK9084829.1"/>
    </source>
</evidence>
<dbReference type="AlphaFoldDB" id="A0AAP0E1B9"/>
<protein>
    <submittedName>
        <fullName evidence="2">Uncharacterized protein</fullName>
    </submittedName>
</protein>
<comment type="similarity">
    <text evidence="1">Belongs to the RutC family.</text>
</comment>
<dbReference type="GO" id="GO:0019239">
    <property type="term" value="F:deaminase activity"/>
    <property type="evidence" value="ECO:0007669"/>
    <property type="project" value="TreeGrafter"/>
</dbReference>